<evidence type="ECO:0000256" key="4">
    <source>
        <dbReference type="ARBA" id="ARBA00022692"/>
    </source>
</evidence>
<dbReference type="PANTHER" id="PTHR45624">
    <property type="entry name" value="MITOCHONDRIAL BASIC AMINO ACIDS TRANSPORTER-RELATED"/>
    <property type="match status" value="1"/>
</dbReference>
<dbReference type="PROSITE" id="PS50920">
    <property type="entry name" value="SOLCAR"/>
    <property type="match status" value="3"/>
</dbReference>
<dbReference type="SUPFAM" id="SSF103506">
    <property type="entry name" value="Mitochondrial carrier"/>
    <property type="match status" value="1"/>
</dbReference>
<feature type="transmembrane region" description="Helical" evidence="11">
    <location>
        <begin position="266"/>
        <end position="290"/>
    </location>
</feature>
<keyword evidence="8 9" id="KW-0472">Membrane</keyword>
<dbReference type="PANTHER" id="PTHR45624:SF10">
    <property type="entry name" value="SLC (SOLUTE CARRIER) HOMOLOG"/>
    <property type="match status" value="1"/>
</dbReference>
<comment type="caution">
    <text evidence="12">The sequence shown here is derived from an EMBL/GenBank/DDBJ whole genome shotgun (WGS) entry which is preliminary data.</text>
</comment>
<evidence type="ECO:0000313" key="12">
    <source>
        <dbReference type="EMBL" id="OWF47201.1"/>
    </source>
</evidence>
<protein>
    <submittedName>
        <fullName evidence="12">Solute carrier family 25 member 45</fullName>
    </submittedName>
</protein>
<dbReference type="Pfam" id="PF00153">
    <property type="entry name" value="Mito_carr"/>
    <property type="match status" value="3"/>
</dbReference>
<feature type="transmembrane region" description="Helical" evidence="11">
    <location>
        <begin position="212"/>
        <end position="233"/>
    </location>
</feature>
<keyword evidence="3 10" id="KW-0813">Transport</keyword>
<dbReference type="InterPro" id="IPR002067">
    <property type="entry name" value="MCP"/>
</dbReference>
<dbReference type="GO" id="GO:0031966">
    <property type="term" value="C:mitochondrial membrane"/>
    <property type="evidence" value="ECO:0007669"/>
    <property type="project" value="UniProtKB-SubCell"/>
</dbReference>
<keyword evidence="5" id="KW-0677">Repeat</keyword>
<feature type="repeat" description="Solcar" evidence="9">
    <location>
        <begin position="210"/>
        <end position="295"/>
    </location>
</feature>
<dbReference type="AlphaFoldDB" id="A0A210QF05"/>
<dbReference type="Proteomes" id="UP000242188">
    <property type="component" value="Unassembled WGS sequence"/>
</dbReference>
<dbReference type="InterPro" id="IPR050567">
    <property type="entry name" value="Mitochondrial_Carrier"/>
</dbReference>
<keyword evidence="6 11" id="KW-1133">Transmembrane helix</keyword>
<evidence type="ECO:0000256" key="10">
    <source>
        <dbReference type="RuleBase" id="RU000488"/>
    </source>
</evidence>
<evidence type="ECO:0000256" key="2">
    <source>
        <dbReference type="ARBA" id="ARBA00006375"/>
    </source>
</evidence>
<dbReference type="GO" id="GO:0022857">
    <property type="term" value="F:transmembrane transporter activity"/>
    <property type="evidence" value="ECO:0007669"/>
    <property type="project" value="TreeGrafter"/>
</dbReference>
<dbReference type="InterPro" id="IPR023395">
    <property type="entry name" value="MCP_dom_sf"/>
</dbReference>
<evidence type="ECO:0000256" key="8">
    <source>
        <dbReference type="ARBA" id="ARBA00023136"/>
    </source>
</evidence>
<organism evidence="12 13">
    <name type="scientific">Mizuhopecten yessoensis</name>
    <name type="common">Japanese scallop</name>
    <name type="synonym">Patinopecten yessoensis</name>
    <dbReference type="NCBI Taxonomy" id="6573"/>
    <lineage>
        <taxon>Eukaryota</taxon>
        <taxon>Metazoa</taxon>
        <taxon>Spiralia</taxon>
        <taxon>Lophotrochozoa</taxon>
        <taxon>Mollusca</taxon>
        <taxon>Bivalvia</taxon>
        <taxon>Autobranchia</taxon>
        <taxon>Pteriomorphia</taxon>
        <taxon>Pectinida</taxon>
        <taxon>Pectinoidea</taxon>
        <taxon>Pectinidae</taxon>
        <taxon>Mizuhopecten</taxon>
    </lineage>
</organism>
<evidence type="ECO:0000256" key="5">
    <source>
        <dbReference type="ARBA" id="ARBA00022737"/>
    </source>
</evidence>
<evidence type="ECO:0000256" key="1">
    <source>
        <dbReference type="ARBA" id="ARBA00004225"/>
    </source>
</evidence>
<evidence type="ECO:0000256" key="9">
    <source>
        <dbReference type="PROSITE-ProRule" id="PRU00282"/>
    </source>
</evidence>
<evidence type="ECO:0000256" key="11">
    <source>
        <dbReference type="SAM" id="Phobius"/>
    </source>
</evidence>
<dbReference type="EMBL" id="NEDP02003995">
    <property type="protein sequence ID" value="OWF47201.1"/>
    <property type="molecule type" value="Genomic_DNA"/>
</dbReference>
<dbReference type="InterPro" id="IPR018108">
    <property type="entry name" value="MCP_transmembrane"/>
</dbReference>
<keyword evidence="13" id="KW-1185">Reference proteome</keyword>
<accession>A0A210QF05</accession>
<comment type="similarity">
    <text evidence="2 10">Belongs to the mitochondrial carrier (TC 2.A.29) family.</text>
</comment>
<sequence>MSKRSVDHYVAGAMGGTAGYFVGYPLDTIKVQLQTQGVGKRGLLAALSNTWSQGVIGGFYRGLSWPLLSTGFTTSVFYGVYGNTLTFLEPDKAKQKSAHGKIVLAGSVAGTVQALPVIPIDYIKVVLQAQIPTLGDKSTAKIKGASTADILYFRGPTDCARTILRTKGITGLFKGTTATLPREVIFFGFYGLIYECLSDFIKQKKFTDSRGFFADFIGGGFAGSISWIFVIPFDVIKSRYQADFQGRYKSPVDCAIQSYRTEGLGVFYRGCIVTCVRAFPVCAVSFMVYAQVTQWLRSIE</sequence>
<evidence type="ECO:0000313" key="13">
    <source>
        <dbReference type="Proteomes" id="UP000242188"/>
    </source>
</evidence>
<reference evidence="12 13" key="1">
    <citation type="journal article" date="2017" name="Nat. Ecol. Evol.">
        <title>Scallop genome provides insights into evolution of bilaterian karyotype and development.</title>
        <authorList>
            <person name="Wang S."/>
            <person name="Zhang J."/>
            <person name="Jiao W."/>
            <person name="Li J."/>
            <person name="Xun X."/>
            <person name="Sun Y."/>
            <person name="Guo X."/>
            <person name="Huan P."/>
            <person name="Dong B."/>
            <person name="Zhang L."/>
            <person name="Hu X."/>
            <person name="Sun X."/>
            <person name="Wang J."/>
            <person name="Zhao C."/>
            <person name="Wang Y."/>
            <person name="Wang D."/>
            <person name="Huang X."/>
            <person name="Wang R."/>
            <person name="Lv J."/>
            <person name="Li Y."/>
            <person name="Zhang Z."/>
            <person name="Liu B."/>
            <person name="Lu W."/>
            <person name="Hui Y."/>
            <person name="Liang J."/>
            <person name="Zhou Z."/>
            <person name="Hou R."/>
            <person name="Li X."/>
            <person name="Liu Y."/>
            <person name="Li H."/>
            <person name="Ning X."/>
            <person name="Lin Y."/>
            <person name="Zhao L."/>
            <person name="Xing Q."/>
            <person name="Dou J."/>
            <person name="Li Y."/>
            <person name="Mao J."/>
            <person name="Guo H."/>
            <person name="Dou H."/>
            <person name="Li T."/>
            <person name="Mu C."/>
            <person name="Jiang W."/>
            <person name="Fu Q."/>
            <person name="Fu X."/>
            <person name="Miao Y."/>
            <person name="Liu J."/>
            <person name="Yu Q."/>
            <person name="Li R."/>
            <person name="Liao H."/>
            <person name="Li X."/>
            <person name="Kong Y."/>
            <person name="Jiang Z."/>
            <person name="Chourrout D."/>
            <person name="Li R."/>
            <person name="Bao Z."/>
        </authorList>
    </citation>
    <scope>NUCLEOTIDE SEQUENCE [LARGE SCALE GENOMIC DNA]</scope>
    <source>
        <strain evidence="12 13">PY_sf001</strain>
    </source>
</reference>
<dbReference type="PRINTS" id="PR00926">
    <property type="entry name" value="MITOCARRIER"/>
</dbReference>
<comment type="subcellular location">
    <subcellularLocation>
        <location evidence="1">Mitochondrion membrane</location>
        <topology evidence="1">Multi-pass membrane protein</topology>
    </subcellularLocation>
</comment>
<gene>
    <name evidence="12" type="ORF">KP79_PYT10668</name>
</gene>
<feature type="repeat" description="Solcar" evidence="9">
    <location>
        <begin position="3"/>
        <end position="87"/>
    </location>
</feature>
<keyword evidence="7" id="KW-0496">Mitochondrion</keyword>
<dbReference type="Gene3D" id="1.50.40.10">
    <property type="entry name" value="Mitochondrial carrier domain"/>
    <property type="match status" value="1"/>
</dbReference>
<evidence type="ECO:0000256" key="6">
    <source>
        <dbReference type="ARBA" id="ARBA00022989"/>
    </source>
</evidence>
<name>A0A210QF05_MIZYE</name>
<keyword evidence="4 9" id="KW-0812">Transmembrane</keyword>
<dbReference type="OrthoDB" id="193856at2759"/>
<proteinExistence type="inferred from homology"/>
<feature type="repeat" description="Solcar" evidence="9">
    <location>
        <begin position="97"/>
        <end position="200"/>
    </location>
</feature>
<evidence type="ECO:0000256" key="7">
    <source>
        <dbReference type="ARBA" id="ARBA00023128"/>
    </source>
</evidence>
<evidence type="ECO:0000256" key="3">
    <source>
        <dbReference type="ARBA" id="ARBA00022448"/>
    </source>
</evidence>